<dbReference type="Proteomes" id="UP001142055">
    <property type="component" value="Chromosome 3"/>
</dbReference>
<keyword evidence="2" id="KW-1185">Reference proteome</keyword>
<proteinExistence type="predicted"/>
<evidence type="ECO:0000313" key="1">
    <source>
        <dbReference type="EMBL" id="KAJ6218277.1"/>
    </source>
</evidence>
<dbReference type="PANTHER" id="PTHR33964:SF1">
    <property type="entry name" value="RE45066P"/>
    <property type="match status" value="1"/>
</dbReference>
<accession>A0A9Q0M5A1</accession>
<dbReference type="OMA" id="YYQLEEC"/>
<dbReference type="PANTHER" id="PTHR33964">
    <property type="entry name" value="RE45066P-RELATED"/>
    <property type="match status" value="1"/>
</dbReference>
<gene>
    <name evidence="1" type="ORF">RDWZM_009434</name>
</gene>
<dbReference type="AlphaFoldDB" id="A0A9Q0M5A1"/>
<protein>
    <submittedName>
        <fullName evidence="1">Uncharacterized protein</fullName>
    </submittedName>
</protein>
<name>A0A9Q0M5A1_BLOTA</name>
<evidence type="ECO:0000313" key="2">
    <source>
        <dbReference type="Proteomes" id="UP001142055"/>
    </source>
</evidence>
<organism evidence="1 2">
    <name type="scientific">Blomia tropicalis</name>
    <name type="common">Mite</name>
    <dbReference type="NCBI Taxonomy" id="40697"/>
    <lineage>
        <taxon>Eukaryota</taxon>
        <taxon>Metazoa</taxon>
        <taxon>Ecdysozoa</taxon>
        <taxon>Arthropoda</taxon>
        <taxon>Chelicerata</taxon>
        <taxon>Arachnida</taxon>
        <taxon>Acari</taxon>
        <taxon>Acariformes</taxon>
        <taxon>Sarcoptiformes</taxon>
        <taxon>Astigmata</taxon>
        <taxon>Glycyphagoidea</taxon>
        <taxon>Echimyopodidae</taxon>
        <taxon>Blomia</taxon>
    </lineage>
</organism>
<reference evidence="1" key="1">
    <citation type="submission" date="2022-12" db="EMBL/GenBank/DDBJ databases">
        <title>Genome assemblies of Blomia tropicalis.</title>
        <authorList>
            <person name="Cui Y."/>
        </authorList>
    </citation>
    <scope>NUCLEOTIDE SEQUENCE</scope>
    <source>
        <tissue evidence="1">Adult mites</tissue>
    </source>
</reference>
<sequence length="211" mass="24592">MVRWLFFFNDPHRILPRNTKEFEEFCDEKSRIELYVTAYARRCLPKFPRQVTSLLMFGIARKNRYYCNFVKGKSDIIQGAKCINTIKETGAQCLTQTINDLMAIRHAPTDGKIAKTCCTYYRLEECLVHKTQEDHKVCTPKDAKRMEELLEGYSGQMINHVCAKYPKDLDHCAKLLSKRELSKLRKISSKNKEESYSILQPMIDILDSIPP</sequence>
<comment type="caution">
    <text evidence="1">The sequence shown here is derived from an EMBL/GenBank/DDBJ whole genome shotgun (WGS) entry which is preliminary data.</text>
</comment>
<dbReference type="EMBL" id="JAPWDV010000003">
    <property type="protein sequence ID" value="KAJ6218277.1"/>
    <property type="molecule type" value="Genomic_DNA"/>
</dbReference>